<proteinExistence type="predicted"/>
<evidence type="ECO:0000313" key="9">
    <source>
        <dbReference type="Proteomes" id="UP000663829"/>
    </source>
</evidence>
<keyword evidence="2 5" id="KW-0812">Transmembrane</keyword>
<keyword evidence="3 5" id="KW-1133">Transmembrane helix</keyword>
<dbReference type="GO" id="GO:0016020">
    <property type="term" value="C:membrane"/>
    <property type="evidence" value="ECO:0007669"/>
    <property type="project" value="UniProtKB-SubCell"/>
</dbReference>
<evidence type="ECO:0000256" key="5">
    <source>
        <dbReference type="SAM" id="Phobius"/>
    </source>
</evidence>
<evidence type="ECO:0000256" key="4">
    <source>
        <dbReference type="ARBA" id="ARBA00023136"/>
    </source>
</evidence>
<evidence type="ECO:0000313" key="7">
    <source>
        <dbReference type="EMBL" id="CAF1006478.1"/>
    </source>
</evidence>
<evidence type="ECO:0000256" key="1">
    <source>
        <dbReference type="ARBA" id="ARBA00004479"/>
    </source>
</evidence>
<feature type="transmembrane region" description="Helical" evidence="5">
    <location>
        <begin position="180"/>
        <end position="202"/>
    </location>
</feature>
<dbReference type="Pfam" id="PF01034">
    <property type="entry name" value="Syndecan"/>
    <property type="match status" value="1"/>
</dbReference>
<dbReference type="Proteomes" id="UP000681722">
    <property type="component" value="Unassembled WGS sequence"/>
</dbReference>
<comment type="subcellular location">
    <subcellularLocation>
        <location evidence="1">Membrane</location>
        <topology evidence="1">Single-pass type I membrane protein</topology>
    </subcellularLocation>
</comment>
<dbReference type="SMART" id="SM00294">
    <property type="entry name" value="4.1m"/>
    <property type="match status" value="1"/>
</dbReference>
<dbReference type="InterPro" id="IPR003585">
    <property type="entry name" value="Neurexin-like"/>
</dbReference>
<dbReference type="EMBL" id="CAJOBC010003321">
    <property type="protein sequence ID" value="CAF3777734.1"/>
    <property type="molecule type" value="Genomic_DNA"/>
</dbReference>
<accession>A0A814H9D2</accession>
<dbReference type="OrthoDB" id="6275838at2759"/>
<gene>
    <name evidence="7" type="ORF">GPM918_LOCUS14035</name>
    <name evidence="8" type="ORF">SRO942_LOCUS14035</name>
</gene>
<protein>
    <recommendedName>
        <fullName evidence="6">Neurexin/syndecan/glycophorin C domain-containing protein</fullName>
    </recommendedName>
</protein>
<evidence type="ECO:0000256" key="3">
    <source>
        <dbReference type="ARBA" id="ARBA00022989"/>
    </source>
</evidence>
<keyword evidence="9" id="KW-1185">Reference proteome</keyword>
<organism evidence="7 9">
    <name type="scientific">Didymodactylos carnosus</name>
    <dbReference type="NCBI Taxonomy" id="1234261"/>
    <lineage>
        <taxon>Eukaryota</taxon>
        <taxon>Metazoa</taxon>
        <taxon>Spiralia</taxon>
        <taxon>Gnathifera</taxon>
        <taxon>Rotifera</taxon>
        <taxon>Eurotatoria</taxon>
        <taxon>Bdelloidea</taxon>
        <taxon>Philodinida</taxon>
        <taxon>Philodinidae</taxon>
        <taxon>Didymodactylos</taxon>
    </lineage>
</organism>
<comment type="caution">
    <text evidence="7">The sequence shown here is derived from an EMBL/GenBank/DDBJ whole genome shotgun (WGS) entry which is preliminary data.</text>
</comment>
<evidence type="ECO:0000256" key="2">
    <source>
        <dbReference type="ARBA" id="ARBA00022692"/>
    </source>
</evidence>
<evidence type="ECO:0000313" key="8">
    <source>
        <dbReference type="EMBL" id="CAF3777734.1"/>
    </source>
</evidence>
<sequence>MKYPINSILLNLSLPLLNANDNRQFEPLSVNNNSQLRVLFTTTCQVMHTQYLLDDEQSVFYFYSSILAQKLNDNNLGKNKTKSYLTYCRQEKDFSQLFSPSISSSTYGQILFSYPNVQLFQLLIKLPTIKNDKTIKLINSNMTSNEKDELSSTPFLTKTTTTITTSFFANQTNPIQRANIGLIIGIVSACVLVLCLLIYAICKYRNRDEGSYKIDESKNFGTYLEVNGGHDETSNGHKHHKLMSNDKLRNVETREWYV</sequence>
<keyword evidence="4 5" id="KW-0472">Membrane</keyword>
<feature type="domain" description="Neurexin/syndecan/glycophorin C" evidence="6">
    <location>
        <begin position="201"/>
        <end position="219"/>
    </location>
</feature>
<dbReference type="InterPro" id="IPR027789">
    <property type="entry name" value="Syndecan/Neurexin_dom"/>
</dbReference>
<dbReference type="Proteomes" id="UP000663829">
    <property type="component" value="Unassembled WGS sequence"/>
</dbReference>
<dbReference type="EMBL" id="CAJNOQ010003321">
    <property type="protein sequence ID" value="CAF1006478.1"/>
    <property type="molecule type" value="Genomic_DNA"/>
</dbReference>
<name>A0A814H9D2_9BILA</name>
<dbReference type="AlphaFoldDB" id="A0A814H9D2"/>
<evidence type="ECO:0000259" key="6">
    <source>
        <dbReference type="SMART" id="SM00294"/>
    </source>
</evidence>
<reference evidence="7" key="1">
    <citation type="submission" date="2021-02" db="EMBL/GenBank/DDBJ databases">
        <authorList>
            <person name="Nowell W R."/>
        </authorList>
    </citation>
    <scope>NUCLEOTIDE SEQUENCE</scope>
</reference>